<dbReference type="OrthoDB" id="194139at2759"/>
<dbReference type="EMBL" id="ML976982">
    <property type="protein sequence ID" value="KAF1960919.1"/>
    <property type="molecule type" value="Genomic_DNA"/>
</dbReference>
<feature type="region of interest" description="Disordered" evidence="5">
    <location>
        <begin position="1430"/>
        <end position="1474"/>
    </location>
</feature>
<feature type="compositionally biased region" description="Low complexity" evidence="5">
    <location>
        <begin position="1439"/>
        <end position="1450"/>
    </location>
</feature>
<evidence type="ECO:0000259" key="7">
    <source>
        <dbReference type="PROSITE" id="PS50850"/>
    </source>
</evidence>
<dbReference type="InterPro" id="IPR036259">
    <property type="entry name" value="MFS_trans_sf"/>
</dbReference>
<organism evidence="8 9">
    <name type="scientific">Byssothecium circinans</name>
    <dbReference type="NCBI Taxonomy" id="147558"/>
    <lineage>
        <taxon>Eukaryota</taxon>
        <taxon>Fungi</taxon>
        <taxon>Dikarya</taxon>
        <taxon>Ascomycota</taxon>
        <taxon>Pezizomycotina</taxon>
        <taxon>Dothideomycetes</taxon>
        <taxon>Pleosporomycetidae</taxon>
        <taxon>Pleosporales</taxon>
        <taxon>Massarineae</taxon>
        <taxon>Massarinaceae</taxon>
        <taxon>Byssothecium</taxon>
    </lineage>
</organism>
<feature type="compositionally biased region" description="Low complexity" evidence="5">
    <location>
        <begin position="1311"/>
        <end position="1328"/>
    </location>
</feature>
<feature type="region of interest" description="Disordered" evidence="5">
    <location>
        <begin position="1"/>
        <end position="36"/>
    </location>
</feature>
<feature type="transmembrane region" description="Helical" evidence="6">
    <location>
        <begin position="206"/>
        <end position="225"/>
    </location>
</feature>
<feature type="region of interest" description="Disordered" evidence="5">
    <location>
        <begin position="800"/>
        <end position="824"/>
    </location>
</feature>
<feature type="compositionally biased region" description="Polar residues" evidence="5">
    <location>
        <begin position="980"/>
        <end position="994"/>
    </location>
</feature>
<feature type="region of interest" description="Disordered" evidence="5">
    <location>
        <begin position="963"/>
        <end position="1113"/>
    </location>
</feature>
<feature type="compositionally biased region" description="Basic and acidic residues" evidence="5">
    <location>
        <begin position="995"/>
        <end position="1019"/>
    </location>
</feature>
<feature type="transmembrane region" description="Helical" evidence="6">
    <location>
        <begin position="382"/>
        <end position="400"/>
    </location>
</feature>
<dbReference type="SUPFAM" id="SSF103473">
    <property type="entry name" value="MFS general substrate transporter"/>
    <property type="match status" value="1"/>
</dbReference>
<feature type="compositionally biased region" description="Polar residues" evidence="5">
    <location>
        <begin position="1451"/>
        <end position="1468"/>
    </location>
</feature>
<feature type="region of interest" description="Disordered" evidence="5">
    <location>
        <begin position="1192"/>
        <end position="1213"/>
    </location>
</feature>
<feature type="domain" description="Major facilitator superfamily (MFS) profile" evidence="7">
    <location>
        <begin position="51"/>
        <end position="504"/>
    </location>
</feature>
<keyword evidence="9" id="KW-1185">Reference proteome</keyword>
<feature type="transmembrane region" description="Helical" evidence="6">
    <location>
        <begin position="41"/>
        <end position="62"/>
    </location>
</feature>
<evidence type="ECO:0000256" key="3">
    <source>
        <dbReference type="ARBA" id="ARBA00022989"/>
    </source>
</evidence>
<evidence type="ECO:0000256" key="5">
    <source>
        <dbReference type="SAM" id="MobiDB-lite"/>
    </source>
</evidence>
<dbReference type="Proteomes" id="UP000800035">
    <property type="component" value="Unassembled WGS sequence"/>
</dbReference>
<dbReference type="GO" id="GO:0016020">
    <property type="term" value="C:membrane"/>
    <property type="evidence" value="ECO:0007669"/>
    <property type="project" value="UniProtKB-SubCell"/>
</dbReference>
<protein>
    <submittedName>
        <fullName evidence="8">MFS general substrate transporter</fullName>
    </submittedName>
</protein>
<feature type="transmembrane region" description="Helical" evidence="6">
    <location>
        <begin position="444"/>
        <end position="464"/>
    </location>
</feature>
<feature type="region of interest" description="Disordered" evidence="5">
    <location>
        <begin position="560"/>
        <end position="637"/>
    </location>
</feature>
<evidence type="ECO:0000313" key="9">
    <source>
        <dbReference type="Proteomes" id="UP000800035"/>
    </source>
</evidence>
<keyword evidence="2 6" id="KW-0812">Transmembrane</keyword>
<comment type="subcellular location">
    <subcellularLocation>
        <location evidence="1">Membrane</location>
        <topology evidence="1">Multi-pass membrane protein</topology>
    </subcellularLocation>
</comment>
<evidence type="ECO:0000313" key="8">
    <source>
        <dbReference type="EMBL" id="KAF1960919.1"/>
    </source>
</evidence>
<feature type="transmembrane region" description="Helical" evidence="6">
    <location>
        <begin position="174"/>
        <end position="194"/>
    </location>
</feature>
<dbReference type="InterPro" id="IPR020846">
    <property type="entry name" value="MFS_dom"/>
</dbReference>
<feature type="transmembrane region" description="Helical" evidence="6">
    <location>
        <begin position="407"/>
        <end position="424"/>
    </location>
</feature>
<dbReference type="Pfam" id="PF07690">
    <property type="entry name" value="MFS_1"/>
    <property type="match status" value="1"/>
</dbReference>
<feature type="compositionally biased region" description="Basic and acidic residues" evidence="5">
    <location>
        <begin position="560"/>
        <end position="572"/>
    </location>
</feature>
<proteinExistence type="predicted"/>
<evidence type="ECO:0000256" key="1">
    <source>
        <dbReference type="ARBA" id="ARBA00004141"/>
    </source>
</evidence>
<dbReference type="InterPro" id="IPR011701">
    <property type="entry name" value="MFS"/>
</dbReference>
<feature type="compositionally biased region" description="Low complexity" evidence="5">
    <location>
        <begin position="574"/>
        <end position="588"/>
    </location>
</feature>
<feature type="transmembrane region" description="Helical" evidence="6">
    <location>
        <begin position="343"/>
        <end position="370"/>
    </location>
</feature>
<accession>A0A6A5UAE6</accession>
<feature type="region of interest" description="Disordered" evidence="5">
    <location>
        <begin position="1306"/>
        <end position="1375"/>
    </location>
</feature>
<gene>
    <name evidence="8" type="ORF">CC80DRAFT_438212</name>
</gene>
<feature type="transmembrane region" description="Helical" evidence="6">
    <location>
        <begin position="237"/>
        <end position="258"/>
    </location>
</feature>
<feature type="compositionally biased region" description="Polar residues" evidence="5">
    <location>
        <begin position="612"/>
        <end position="627"/>
    </location>
</feature>
<feature type="transmembrane region" description="Helical" evidence="6">
    <location>
        <begin position="476"/>
        <end position="499"/>
    </location>
</feature>
<dbReference type="GO" id="GO:0022857">
    <property type="term" value="F:transmembrane transporter activity"/>
    <property type="evidence" value="ECO:0007669"/>
    <property type="project" value="InterPro"/>
</dbReference>
<feature type="transmembrane region" description="Helical" evidence="6">
    <location>
        <begin position="140"/>
        <end position="162"/>
    </location>
</feature>
<dbReference type="PROSITE" id="PS50850">
    <property type="entry name" value="MFS"/>
    <property type="match status" value="1"/>
</dbReference>
<keyword evidence="4 6" id="KW-0472">Membrane</keyword>
<feature type="region of interest" description="Disordered" evidence="5">
    <location>
        <begin position="515"/>
        <end position="536"/>
    </location>
</feature>
<feature type="compositionally biased region" description="Basic and acidic residues" evidence="5">
    <location>
        <begin position="1355"/>
        <end position="1375"/>
    </location>
</feature>
<dbReference type="Gene3D" id="1.20.1250.20">
    <property type="entry name" value="MFS general substrate transporter like domains"/>
    <property type="match status" value="1"/>
</dbReference>
<evidence type="ECO:0000256" key="6">
    <source>
        <dbReference type="SAM" id="Phobius"/>
    </source>
</evidence>
<evidence type="ECO:0000256" key="2">
    <source>
        <dbReference type="ARBA" id="ARBA00022692"/>
    </source>
</evidence>
<feature type="compositionally biased region" description="Polar residues" evidence="5">
    <location>
        <begin position="1085"/>
        <end position="1111"/>
    </location>
</feature>
<reference evidence="8" key="1">
    <citation type="journal article" date="2020" name="Stud. Mycol.">
        <title>101 Dothideomycetes genomes: a test case for predicting lifestyles and emergence of pathogens.</title>
        <authorList>
            <person name="Haridas S."/>
            <person name="Albert R."/>
            <person name="Binder M."/>
            <person name="Bloem J."/>
            <person name="Labutti K."/>
            <person name="Salamov A."/>
            <person name="Andreopoulos B."/>
            <person name="Baker S."/>
            <person name="Barry K."/>
            <person name="Bills G."/>
            <person name="Bluhm B."/>
            <person name="Cannon C."/>
            <person name="Castanera R."/>
            <person name="Culley D."/>
            <person name="Daum C."/>
            <person name="Ezra D."/>
            <person name="Gonzalez J."/>
            <person name="Henrissat B."/>
            <person name="Kuo A."/>
            <person name="Liang C."/>
            <person name="Lipzen A."/>
            <person name="Lutzoni F."/>
            <person name="Magnuson J."/>
            <person name="Mondo S."/>
            <person name="Nolan M."/>
            <person name="Ohm R."/>
            <person name="Pangilinan J."/>
            <person name="Park H.-J."/>
            <person name="Ramirez L."/>
            <person name="Alfaro M."/>
            <person name="Sun H."/>
            <person name="Tritt A."/>
            <person name="Yoshinaga Y."/>
            <person name="Zwiers L.-H."/>
            <person name="Turgeon B."/>
            <person name="Goodwin S."/>
            <person name="Spatafora J."/>
            <person name="Crous P."/>
            <person name="Grigoriev I."/>
        </authorList>
    </citation>
    <scope>NUCLEOTIDE SEQUENCE</scope>
    <source>
        <strain evidence="8">CBS 675.92</strain>
    </source>
</reference>
<evidence type="ECO:0000256" key="4">
    <source>
        <dbReference type="ARBA" id="ARBA00023136"/>
    </source>
</evidence>
<name>A0A6A5UAE6_9PLEO</name>
<feature type="region of interest" description="Disordered" evidence="5">
    <location>
        <begin position="652"/>
        <end position="741"/>
    </location>
</feature>
<dbReference type="PANTHER" id="PTHR23507:SF1">
    <property type="entry name" value="FI18259P1-RELATED"/>
    <property type="match status" value="1"/>
</dbReference>
<dbReference type="PANTHER" id="PTHR23507">
    <property type="entry name" value="ZGC:174356"/>
    <property type="match status" value="1"/>
</dbReference>
<sequence>MAAKSPRYSHEEAEAVTLLPPSGLDSTSRSPSPPPQKKKPWLFVVGLLFLLIAIIEVGAFLADAPKTRVFEANLCLRYFTEHDPSKIGPDGTIPEAECKIDEIQQQLAMIFGWQDTFDAIPGILLAVPFGALADKWGRKWIFAVSLLGLQLNSVWVLLICYFRSLPLQWTWLSSAFYFLGGGPMVAVAVAMTMISDVAPPDKRTTVFLYATAAVLLSEMIAPIMASRLMEKGDWLPLLLALGIQQVGVTIAVFCPETIHMQDQPEPRDSDRESATDVSRKAKDQGFGFRAQLGHFKDAFIFLTSDTMLMIVVFSYLCNRSGRQAIQLLIRYASKRYNWEIKKAALLLSFRAATNLVSVAIFIPGVNFILLKYLRMPSHWADIWLARGSIILLSISFFIMGVAFEPPLLIIGLLVYNLGTGYAAAMRSIAIHVVGGQSSPDIGKLMSLLAIVESIGLMFSGPIVNEMFKWGMDMGSAWLGLPFLGTAVLYGLTTVVTFIISVKDKDVEYVEVASDDEENAELSTSSTAHRPLPPLLEPLDPEIAQQQALAAATAAYVRAHEHAATERSKKRSSDLTWTKSTSSRKSLTSQGSHFPPREPSIRSANNPRLGLASSAQRQPRAPTITTEKFPSFYPTPTEVRPLSAQASVTFNENLRPSSQPKSLRQGATSATSQQIRKARSMYYASSVQTGSPIARPPAKYLTSPPPTSVDTASDTSPAILPPRTAVPSRLASPQLPVPVEPGESIDKARDKYLQGFQQRQVKNKPSLFLAPFKKRQDRAKKKDRPVSAGVISVYSASRQTPNDTTVESLDDFGMPQQKKDKRSFSGSIKNKIKKVFRRTSHNAPTMPVQQIEASHDYLDFAFGQSGQLSSGHTGYDIPIPDDDTLIRGTLTQRDIKRLTVIHEAKDSIGSEADRASITSARRNTMLVPGLSAFKEPMHMESLMEETTTPIDPKRVFSALMKEMDASKATSSRTPASGPIKSDNSSSPKSDVFESSATKELHSSAPRDLHSGAGKELRHSASGEIRPPSRQRPGTAKTKTSSIKSFGRAIKSTIRTVTPMERKVSSVERTTSVRGAVRIPRPDTAATEGSLSELTSFSGRPSTRQSHDQQAVTPSADLIEQRVARSKERWKSPLEENKPTFPRYQDRQYAFTNFTTETNATTLHTTAETSTFAELEGGSPTSEVEQITSIPTNRIQHTPRGPKPRQLFSPQSPSIYSRNTDGASILANDSVMSFDHANESFSHESGSTVIVTSRSVRRYAIGTPSPHRATDSTHSSRDWKAWLSHEVSELGAGSQEDIRIDESYTPTAKHLHSGTSSGTHSSTSTPNSGSHKSKSAKGTPSPKVYSDFSAPGTSKTTRYEPNTRSKRTEEVSIKENCDPAKKENVALVSTVPSSQAQAQVHAKKTDTTLSFPLRTTSRPRSIQPLAPAALNRSPSTVAQYTTSTEDTKTSTSPLKNAQSTPVGRTSPQRHLQQRVRLPASPIKLTIRPKSAFDLRNIASPSTTSNSKTKTRNSDNPTSISTVTAPASVQAQLADSEMTGSGRVTPGRLMAERFLRERSMDSGVSRASGSMLGLREGCVKEGNLRDEGFGRGRLEREDTPAFL</sequence>
<feature type="compositionally biased region" description="Polar residues" evidence="5">
    <location>
        <begin position="652"/>
        <end position="674"/>
    </location>
</feature>
<feature type="region of interest" description="Disordered" evidence="5">
    <location>
        <begin position="1493"/>
        <end position="1519"/>
    </location>
</feature>
<keyword evidence="3 6" id="KW-1133">Transmembrane helix</keyword>
<feature type="transmembrane region" description="Helical" evidence="6">
    <location>
        <begin position="298"/>
        <end position="317"/>
    </location>
</feature>